<evidence type="ECO:0000313" key="2">
    <source>
        <dbReference type="Proteomes" id="UP000824120"/>
    </source>
</evidence>
<gene>
    <name evidence="1" type="ORF">H5410_005895</name>
</gene>
<dbReference type="Proteomes" id="UP000824120">
    <property type="component" value="Chromosome 2"/>
</dbReference>
<evidence type="ECO:0000313" key="1">
    <source>
        <dbReference type="EMBL" id="KAG5620677.1"/>
    </source>
</evidence>
<organism evidence="1 2">
    <name type="scientific">Solanum commersonii</name>
    <name type="common">Commerson's wild potato</name>
    <name type="synonym">Commerson's nightshade</name>
    <dbReference type="NCBI Taxonomy" id="4109"/>
    <lineage>
        <taxon>Eukaryota</taxon>
        <taxon>Viridiplantae</taxon>
        <taxon>Streptophyta</taxon>
        <taxon>Embryophyta</taxon>
        <taxon>Tracheophyta</taxon>
        <taxon>Spermatophyta</taxon>
        <taxon>Magnoliopsida</taxon>
        <taxon>eudicotyledons</taxon>
        <taxon>Gunneridae</taxon>
        <taxon>Pentapetalae</taxon>
        <taxon>asterids</taxon>
        <taxon>lamiids</taxon>
        <taxon>Solanales</taxon>
        <taxon>Solanaceae</taxon>
        <taxon>Solanoideae</taxon>
        <taxon>Solaneae</taxon>
        <taxon>Solanum</taxon>
    </lineage>
</organism>
<accession>A0A9J6A7V4</accession>
<comment type="caution">
    <text evidence="1">The sequence shown here is derived from an EMBL/GenBank/DDBJ whole genome shotgun (WGS) entry which is preliminary data.</text>
</comment>
<reference evidence="1 2" key="1">
    <citation type="submission" date="2020-09" db="EMBL/GenBank/DDBJ databases">
        <title>De no assembly of potato wild relative species, Solanum commersonii.</title>
        <authorList>
            <person name="Cho K."/>
        </authorList>
    </citation>
    <scope>NUCLEOTIDE SEQUENCE [LARGE SCALE GENOMIC DNA]</scope>
    <source>
        <strain evidence="1">LZ3.2</strain>
        <tissue evidence="1">Leaf</tissue>
    </source>
</reference>
<dbReference type="OrthoDB" id="1938625at2759"/>
<name>A0A9J6A7V4_SOLCO</name>
<protein>
    <submittedName>
        <fullName evidence="1">Uncharacterized protein</fullName>
    </submittedName>
</protein>
<proteinExistence type="predicted"/>
<dbReference type="EMBL" id="JACXVP010000002">
    <property type="protein sequence ID" value="KAG5620677.1"/>
    <property type="molecule type" value="Genomic_DNA"/>
</dbReference>
<keyword evidence="2" id="KW-1185">Reference proteome</keyword>
<sequence>MLWSIYITIEENKCVENQPKVAEHGLHMNMLKSTIYPVNEVINLEELADIMGCNIGSFPFTYLGLPLADQYKSTEI</sequence>
<dbReference type="AlphaFoldDB" id="A0A9J6A7V4"/>